<reference evidence="6" key="1">
    <citation type="submission" date="2020-08" db="EMBL/GenBank/DDBJ databases">
        <title>DNAmark Project.</title>
        <authorList>
            <person name="Langkjaer E."/>
        </authorList>
    </citation>
    <scope>NUCLEOTIDE SEQUENCE</scope>
    <source>
        <strain evidence="6">DM612_4</strain>
    </source>
</reference>
<sequence length="79" mass="8841">MSGSTGERSFADIITCIRYWVIHSKPIPSLFTLLDELRGLVIRQHGFSFLFLLDCVNRSSEAKKGGFPKGSDPVKIRLS</sequence>
<gene>
    <name evidence="6" type="primary">psbE</name>
</gene>
<dbReference type="Gene3D" id="1.20.5.860">
    <property type="entry name" value="Photosystem II cytochrome b559, alpha subunit"/>
    <property type="match status" value="1"/>
</dbReference>
<dbReference type="Pfam" id="PF00283">
    <property type="entry name" value="Cytochrom_B559"/>
    <property type="match status" value="1"/>
</dbReference>
<proteinExistence type="predicted"/>
<dbReference type="GO" id="GO:0009767">
    <property type="term" value="P:photosynthetic electron transport chain"/>
    <property type="evidence" value="ECO:0007669"/>
    <property type="project" value="InterPro"/>
</dbReference>
<keyword evidence="6" id="KW-0150">Chloroplast</keyword>
<feature type="domain" description="Photosystem II cytochrome b559 N-terminal" evidence="5">
    <location>
        <begin position="6"/>
        <end position="32"/>
    </location>
</feature>
<dbReference type="PANTHER" id="PTHR33391">
    <property type="entry name" value="CYTOCHROME B559 SUBUNIT BETA-RELATED"/>
    <property type="match status" value="1"/>
</dbReference>
<organism evidence="6">
    <name type="scientific">Prunus cerasifera</name>
    <name type="common">cherry plum</name>
    <dbReference type="NCBI Taxonomy" id="36595"/>
    <lineage>
        <taxon>Eukaryota</taxon>
        <taxon>Viridiplantae</taxon>
        <taxon>Streptophyta</taxon>
        <taxon>Embryophyta</taxon>
        <taxon>Tracheophyta</taxon>
        <taxon>Spermatophyta</taxon>
        <taxon>Magnoliopsida</taxon>
        <taxon>eudicotyledons</taxon>
        <taxon>Gunneridae</taxon>
        <taxon>Pentapetalae</taxon>
        <taxon>rosids</taxon>
        <taxon>fabids</taxon>
        <taxon>Rosales</taxon>
        <taxon>Rosaceae</taxon>
        <taxon>Amygdaloideae</taxon>
        <taxon>Amygdaleae</taxon>
        <taxon>Prunus</taxon>
    </lineage>
</organism>
<dbReference type="InterPro" id="IPR013081">
    <property type="entry name" value="PSII_cyt_b559_N"/>
</dbReference>
<dbReference type="EMBL" id="MT901727">
    <property type="protein sequence ID" value="QNT09812.1"/>
    <property type="molecule type" value="Genomic_DNA"/>
</dbReference>
<name>A0A7H1JG25_9ROSA</name>
<evidence type="ECO:0000313" key="6">
    <source>
        <dbReference type="EMBL" id="QNT09812.1"/>
    </source>
</evidence>
<dbReference type="GO" id="GO:0020037">
    <property type="term" value="F:heme binding"/>
    <property type="evidence" value="ECO:0007669"/>
    <property type="project" value="InterPro"/>
</dbReference>
<accession>A0A7H1JG25</accession>
<protein>
    <submittedName>
        <fullName evidence="6">Photosystem II protein V</fullName>
    </submittedName>
</protein>
<keyword evidence="4" id="KW-0472">Membrane</keyword>
<keyword evidence="6" id="KW-0934">Plastid</keyword>
<dbReference type="GO" id="GO:0009523">
    <property type="term" value="C:photosystem II"/>
    <property type="evidence" value="ECO:0007669"/>
    <property type="project" value="InterPro"/>
</dbReference>
<dbReference type="InterPro" id="IPR037025">
    <property type="entry name" value="PSII_cyt_b559_asu_sf"/>
</dbReference>
<dbReference type="AlphaFoldDB" id="A0A7H1JG25"/>
<dbReference type="SUPFAM" id="SSF161045">
    <property type="entry name" value="Cytochrome b559 subunits"/>
    <property type="match status" value="1"/>
</dbReference>
<evidence type="ECO:0000256" key="4">
    <source>
        <dbReference type="ARBA" id="ARBA00023136"/>
    </source>
</evidence>
<evidence type="ECO:0000256" key="2">
    <source>
        <dbReference type="ARBA" id="ARBA00022692"/>
    </source>
</evidence>
<dbReference type="PANTHER" id="PTHR33391:SF13">
    <property type="entry name" value="CYTOCHROME B559 SUBUNIT ALPHA"/>
    <property type="match status" value="1"/>
</dbReference>
<comment type="subcellular location">
    <subcellularLocation>
        <location evidence="1">Membrane</location>
    </subcellularLocation>
</comment>
<geneLocation type="chloroplast" evidence="6"/>
<evidence type="ECO:0000256" key="3">
    <source>
        <dbReference type="ARBA" id="ARBA00022989"/>
    </source>
</evidence>
<keyword evidence="3" id="KW-1133">Transmembrane helix</keyword>
<evidence type="ECO:0000259" key="5">
    <source>
        <dbReference type="Pfam" id="PF00283"/>
    </source>
</evidence>
<keyword evidence="2" id="KW-0812">Transmembrane</keyword>
<evidence type="ECO:0000256" key="1">
    <source>
        <dbReference type="ARBA" id="ARBA00004370"/>
    </source>
</evidence>